<dbReference type="Pfam" id="PF09976">
    <property type="entry name" value="TPR_21"/>
    <property type="match status" value="1"/>
</dbReference>
<feature type="non-terminal residue" evidence="4">
    <location>
        <position position="1"/>
    </location>
</feature>
<sequence>EREVISLFEKFVDYYLENKKTVYLGAALAVLLIAIVTGLLIYNKKLGEQAATLQYEGYKLYHNLYQEDGKKADEAVLKKALEKFQASYDKKKSPITLLYIANTQFALGQNKEALKTLEQFTKKYSGNKDLLPLAYYKIAAIQMKEGRKEEALKTLDALYNLKTSPFLKDVALHDSASILEKMGRKEEALKKYEQLAKEYPQSPYYQLAVSEVEKEAEKKMKDNDNKENKKNNKDTKNNNNKKKTTKERKP</sequence>
<reference evidence="4" key="1">
    <citation type="submission" date="2018-06" db="EMBL/GenBank/DDBJ databases">
        <authorList>
            <person name="Zhirakovskaya E."/>
        </authorList>
    </citation>
    <scope>NUCLEOTIDE SEQUENCE</scope>
</reference>
<accession>A0A3B1DBW0</accession>
<dbReference type="SUPFAM" id="SSF48452">
    <property type="entry name" value="TPR-like"/>
    <property type="match status" value="1"/>
</dbReference>
<feature type="compositionally biased region" description="Basic residues" evidence="1">
    <location>
        <begin position="239"/>
        <end position="250"/>
    </location>
</feature>
<feature type="transmembrane region" description="Helical" evidence="2">
    <location>
        <begin position="22"/>
        <end position="42"/>
    </location>
</feature>
<proteinExistence type="predicted"/>
<dbReference type="EMBL" id="UOGH01000252">
    <property type="protein sequence ID" value="VAX32360.1"/>
    <property type="molecule type" value="Genomic_DNA"/>
</dbReference>
<feature type="compositionally biased region" description="Basic and acidic residues" evidence="1">
    <location>
        <begin position="213"/>
        <end position="236"/>
    </location>
</feature>
<gene>
    <name evidence="4" type="ORF">MNBD_NITROSPIRAE02-1737</name>
</gene>
<keyword evidence="2" id="KW-0812">Transmembrane</keyword>
<dbReference type="InterPro" id="IPR018704">
    <property type="entry name" value="SecYEG/CpoB_TPR"/>
</dbReference>
<keyword evidence="2" id="KW-0472">Membrane</keyword>
<keyword evidence="2" id="KW-1133">Transmembrane helix</keyword>
<dbReference type="SMART" id="SM00028">
    <property type="entry name" value="TPR"/>
    <property type="match status" value="3"/>
</dbReference>
<organism evidence="4">
    <name type="scientific">hydrothermal vent metagenome</name>
    <dbReference type="NCBI Taxonomy" id="652676"/>
    <lineage>
        <taxon>unclassified sequences</taxon>
        <taxon>metagenomes</taxon>
        <taxon>ecological metagenomes</taxon>
    </lineage>
</organism>
<evidence type="ECO:0000256" key="2">
    <source>
        <dbReference type="SAM" id="Phobius"/>
    </source>
</evidence>
<protein>
    <recommendedName>
        <fullName evidence="3">Ancillary SecYEG translocon subunit/Cell division coordinator CpoB TPR domain-containing protein</fullName>
    </recommendedName>
</protein>
<evidence type="ECO:0000313" key="4">
    <source>
        <dbReference type="EMBL" id="VAX32360.1"/>
    </source>
</evidence>
<dbReference type="InterPro" id="IPR011990">
    <property type="entry name" value="TPR-like_helical_dom_sf"/>
</dbReference>
<name>A0A3B1DBW0_9ZZZZ</name>
<evidence type="ECO:0000259" key="3">
    <source>
        <dbReference type="Pfam" id="PF09976"/>
    </source>
</evidence>
<dbReference type="Gene3D" id="1.25.40.10">
    <property type="entry name" value="Tetratricopeptide repeat domain"/>
    <property type="match status" value="2"/>
</dbReference>
<feature type="region of interest" description="Disordered" evidence="1">
    <location>
        <begin position="213"/>
        <end position="250"/>
    </location>
</feature>
<feature type="domain" description="Ancillary SecYEG translocon subunit/Cell division coordinator CpoB TPR" evidence="3">
    <location>
        <begin position="14"/>
        <end position="196"/>
    </location>
</feature>
<evidence type="ECO:0000256" key="1">
    <source>
        <dbReference type="SAM" id="MobiDB-lite"/>
    </source>
</evidence>
<dbReference type="AlphaFoldDB" id="A0A3B1DBW0"/>
<dbReference type="InterPro" id="IPR019734">
    <property type="entry name" value="TPR_rpt"/>
</dbReference>